<reference evidence="1 2" key="1">
    <citation type="journal article" date="2023" name="Nucleic Acids Res.">
        <title>The hologenome of Daphnia magna reveals possible DNA methylation and microbiome-mediated evolution of the host genome.</title>
        <authorList>
            <person name="Chaturvedi A."/>
            <person name="Li X."/>
            <person name="Dhandapani V."/>
            <person name="Marshall H."/>
            <person name="Kissane S."/>
            <person name="Cuenca-Cambronero M."/>
            <person name="Asole G."/>
            <person name="Calvet F."/>
            <person name="Ruiz-Romero M."/>
            <person name="Marangio P."/>
            <person name="Guigo R."/>
            <person name="Rago D."/>
            <person name="Mirbahai L."/>
            <person name="Eastwood N."/>
            <person name="Colbourne J.K."/>
            <person name="Zhou J."/>
            <person name="Mallon E."/>
            <person name="Orsini L."/>
        </authorList>
    </citation>
    <scope>NUCLEOTIDE SEQUENCE [LARGE SCALE GENOMIC DNA]</scope>
    <source>
        <strain evidence="1">LRV0_1</strain>
    </source>
</reference>
<gene>
    <name evidence="1" type="ORF">OUZ56_008158</name>
</gene>
<keyword evidence="2" id="KW-1185">Reference proteome</keyword>
<organism evidence="1 2">
    <name type="scientific">Daphnia magna</name>
    <dbReference type="NCBI Taxonomy" id="35525"/>
    <lineage>
        <taxon>Eukaryota</taxon>
        <taxon>Metazoa</taxon>
        <taxon>Ecdysozoa</taxon>
        <taxon>Arthropoda</taxon>
        <taxon>Crustacea</taxon>
        <taxon>Branchiopoda</taxon>
        <taxon>Diplostraca</taxon>
        <taxon>Cladocera</taxon>
        <taxon>Anomopoda</taxon>
        <taxon>Daphniidae</taxon>
        <taxon>Daphnia</taxon>
    </lineage>
</organism>
<evidence type="ECO:0000313" key="2">
    <source>
        <dbReference type="Proteomes" id="UP001234178"/>
    </source>
</evidence>
<name>A0ABR0AC60_9CRUS</name>
<accession>A0ABR0AC60</accession>
<sequence length="74" mass="8374">MDISVSNGPCPGQTELRNKQTMCTRACYARQRCQSTTVFFHPMPVFILVARSVGKSAQHSKLKLRKENRCAIFV</sequence>
<dbReference type="Proteomes" id="UP001234178">
    <property type="component" value="Unassembled WGS sequence"/>
</dbReference>
<comment type="caution">
    <text evidence="1">The sequence shown here is derived from an EMBL/GenBank/DDBJ whole genome shotgun (WGS) entry which is preliminary data.</text>
</comment>
<proteinExistence type="predicted"/>
<protein>
    <submittedName>
        <fullName evidence="1">Uncharacterized protein</fullName>
    </submittedName>
</protein>
<dbReference type="EMBL" id="JAOYFB010000037">
    <property type="protein sequence ID" value="KAK4022707.1"/>
    <property type="molecule type" value="Genomic_DNA"/>
</dbReference>
<evidence type="ECO:0000313" key="1">
    <source>
        <dbReference type="EMBL" id="KAK4022707.1"/>
    </source>
</evidence>